<dbReference type="Gene3D" id="1.10.510.10">
    <property type="entry name" value="Transferase(Phosphotransferase) domain 1"/>
    <property type="match status" value="1"/>
</dbReference>
<dbReference type="Gene3D" id="2.130.10.10">
    <property type="entry name" value="YVTN repeat-like/Quinoprotein amine dehydrogenase"/>
    <property type="match status" value="1"/>
</dbReference>
<dbReference type="SMART" id="SM00564">
    <property type="entry name" value="PQQ"/>
    <property type="match status" value="4"/>
</dbReference>
<dbReference type="Pfam" id="PF13360">
    <property type="entry name" value="PQQ_2"/>
    <property type="match status" value="1"/>
</dbReference>
<dbReference type="InterPro" id="IPR018391">
    <property type="entry name" value="PQQ_b-propeller_rpt"/>
</dbReference>
<dbReference type="Gene3D" id="3.30.200.20">
    <property type="entry name" value="Phosphorylase Kinase, domain 1"/>
    <property type="match status" value="1"/>
</dbReference>
<evidence type="ECO:0000256" key="4">
    <source>
        <dbReference type="ARBA" id="ARBA00022840"/>
    </source>
</evidence>
<dbReference type="EMBL" id="BAAANS010000004">
    <property type="protein sequence ID" value="GAA2088107.1"/>
    <property type="molecule type" value="Genomic_DNA"/>
</dbReference>
<dbReference type="InterPro" id="IPR000719">
    <property type="entry name" value="Prot_kinase_dom"/>
</dbReference>
<sequence>MAADGNTADGRAQRAVFVGPHQLLRLLGEGGMGEVYLARSPGLRLLAVKVIRPEYAGDPQFQRRFRQEVEAARRVTGFHTPPVVDAEPRGRRPWMATSYLPAPTLGEVVLRFGPLGEAGARALGAGLAEALAAIHAVGVVHRDLKPGNVLIARDGPRVIDFGISRAFDAVHLTRTGTVCGTPGYIAPERVVSDSVTSGAADLFSLGCVLVHALTGRAPFGGGEPARVNRRVVYEEPDLSGVPAGLLPLVASCLAKDPARRPSPAAVLAALAPADPAALLGPGLLADLDARERQAEADLGAPAAEPPALPVRTWQSLSRRGLFGLGAGLGAGAAGAVGVPLLLTGRAAQRDGAAPVGRAVDAWGAEAAGGTPAGAPAPLWSTPVTGVTVGHRLSLLGATPVWWGAGVEAVGYDGASGRPAWSSRPDVQCVQVQDGVLYGTSGRLANLLRLDGGGRVRQGPLAVPADQHDAAAMSLRVFGADDRTVVLARQTSVTGGGTVAGVDPDSGAVRWQQEIGRSTAVATARSDEPLLDGSGSSMGLVADGRCYYEDGTALHAVDLRTGESRWQATGVTPDTGTPSRLLRTGDLLLVVRGTAVAALDPATGQRRWTAPAVPQAVFGCALGAGRLLLSGSRGTAYCLDVGTGKGLWHTTVRAVDPGGTGTDFQAPSAGDGFFAVPLLDGSSAAAVLDRAGGAVRWVARAPSDEGRWTTAADGATLYCASATTLRAFRAGAA</sequence>
<dbReference type="InterPro" id="IPR017441">
    <property type="entry name" value="Protein_kinase_ATP_BS"/>
</dbReference>
<name>A0ABN2WDV2_9ACTN</name>
<evidence type="ECO:0000313" key="8">
    <source>
        <dbReference type="Proteomes" id="UP001500897"/>
    </source>
</evidence>
<feature type="domain" description="Protein kinase" evidence="6">
    <location>
        <begin position="21"/>
        <end position="277"/>
    </location>
</feature>
<dbReference type="SUPFAM" id="SSF50998">
    <property type="entry name" value="Quinoprotein alcohol dehydrogenase-like"/>
    <property type="match status" value="1"/>
</dbReference>
<dbReference type="Proteomes" id="UP001500897">
    <property type="component" value="Unassembled WGS sequence"/>
</dbReference>
<dbReference type="Pfam" id="PF00069">
    <property type="entry name" value="Pkinase"/>
    <property type="match status" value="1"/>
</dbReference>
<gene>
    <name evidence="7" type="ORF">GCM10009759_10020</name>
</gene>
<dbReference type="PROSITE" id="PS00108">
    <property type="entry name" value="PROTEIN_KINASE_ST"/>
    <property type="match status" value="1"/>
</dbReference>
<keyword evidence="2 5" id="KW-0547">Nucleotide-binding</keyword>
<dbReference type="InterPro" id="IPR011009">
    <property type="entry name" value="Kinase-like_dom_sf"/>
</dbReference>
<dbReference type="PROSITE" id="PS00107">
    <property type="entry name" value="PROTEIN_KINASE_ATP"/>
    <property type="match status" value="1"/>
</dbReference>
<dbReference type="RefSeq" id="WP_344550527.1">
    <property type="nucleotide sequence ID" value="NZ_BAAANS010000004.1"/>
</dbReference>
<evidence type="ECO:0000259" key="6">
    <source>
        <dbReference type="PROSITE" id="PS50011"/>
    </source>
</evidence>
<accession>A0ABN2WDV2</accession>
<proteinExistence type="predicted"/>
<dbReference type="InterPro" id="IPR011047">
    <property type="entry name" value="Quinoprotein_ADH-like_sf"/>
</dbReference>
<reference evidence="7 8" key="1">
    <citation type="journal article" date="2019" name="Int. J. Syst. Evol. Microbiol.">
        <title>The Global Catalogue of Microorganisms (GCM) 10K type strain sequencing project: providing services to taxonomists for standard genome sequencing and annotation.</title>
        <authorList>
            <consortium name="The Broad Institute Genomics Platform"/>
            <consortium name="The Broad Institute Genome Sequencing Center for Infectious Disease"/>
            <person name="Wu L."/>
            <person name="Ma J."/>
        </authorList>
    </citation>
    <scope>NUCLEOTIDE SEQUENCE [LARGE SCALE GENOMIC DNA]</scope>
    <source>
        <strain evidence="7 8">JCM 14559</strain>
    </source>
</reference>
<keyword evidence="8" id="KW-1185">Reference proteome</keyword>
<evidence type="ECO:0000256" key="5">
    <source>
        <dbReference type="PROSITE-ProRule" id="PRU10141"/>
    </source>
</evidence>
<dbReference type="PROSITE" id="PS50011">
    <property type="entry name" value="PROTEIN_KINASE_DOM"/>
    <property type="match status" value="1"/>
</dbReference>
<dbReference type="SUPFAM" id="SSF56112">
    <property type="entry name" value="Protein kinase-like (PK-like)"/>
    <property type="match status" value="1"/>
</dbReference>
<keyword evidence="4 5" id="KW-0067">ATP-binding</keyword>
<dbReference type="InterPro" id="IPR015943">
    <property type="entry name" value="WD40/YVTN_repeat-like_dom_sf"/>
</dbReference>
<keyword evidence="3 7" id="KW-0418">Kinase</keyword>
<organism evidence="7 8">
    <name type="scientific">Kitasatospora saccharophila</name>
    <dbReference type="NCBI Taxonomy" id="407973"/>
    <lineage>
        <taxon>Bacteria</taxon>
        <taxon>Bacillati</taxon>
        <taxon>Actinomycetota</taxon>
        <taxon>Actinomycetes</taxon>
        <taxon>Kitasatosporales</taxon>
        <taxon>Streptomycetaceae</taxon>
        <taxon>Kitasatospora</taxon>
    </lineage>
</organism>
<dbReference type="GO" id="GO:0016301">
    <property type="term" value="F:kinase activity"/>
    <property type="evidence" value="ECO:0007669"/>
    <property type="project" value="UniProtKB-KW"/>
</dbReference>
<dbReference type="SMART" id="SM00220">
    <property type="entry name" value="S_TKc"/>
    <property type="match status" value="1"/>
</dbReference>
<evidence type="ECO:0000256" key="1">
    <source>
        <dbReference type="ARBA" id="ARBA00022679"/>
    </source>
</evidence>
<keyword evidence="1" id="KW-0808">Transferase</keyword>
<dbReference type="InterPro" id="IPR002372">
    <property type="entry name" value="PQQ_rpt_dom"/>
</dbReference>
<evidence type="ECO:0000256" key="3">
    <source>
        <dbReference type="ARBA" id="ARBA00022777"/>
    </source>
</evidence>
<comment type="caution">
    <text evidence="7">The sequence shown here is derived from an EMBL/GenBank/DDBJ whole genome shotgun (WGS) entry which is preliminary data.</text>
</comment>
<feature type="binding site" evidence="5">
    <location>
        <position position="49"/>
    </location>
    <ligand>
        <name>ATP</name>
        <dbReference type="ChEBI" id="CHEBI:30616"/>
    </ligand>
</feature>
<protein>
    <submittedName>
        <fullName evidence="7">Serine/threonine-protein kinase</fullName>
    </submittedName>
</protein>
<evidence type="ECO:0000313" key="7">
    <source>
        <dbReference type="EMBL" id="GAA2088107.1"/>
    </source>
</evidence>
<dbReference type="CDD" id="cd14014">
    <property type="entry name" value="STKc_PknB_like"/>
    <property type="match status" value="1"/>
</dbReference>
<dbReference type="InterPro" id="IPR008271">
    <property type="entry name" value="Ser/Thr_kinase_AS"/>
</dbReference>
<dbReference type="PANTHER" id="PTHR43289">
    <property type="entry name" value="MITOGEN-ACTIVATED PROTEIN KINASE KINASE KINASE 20-RELATED"/>
    <property type="match status" value="1"/>
</dbReference>
<dbReference type="PANTHER" id="PTHR43289:SF34">
    <property type="entry name" value="SERINE_THREONINE-PROTEIN KINASE YBDM-RELATED"/>
    <property type="match status" value="1"/>
</dbReference>
<evidence type="ECO:0000256" key="2">
    <source>
        <dbReference type="ARBA" id="ARBA00022741"/>
    </source>
</evidence>